<proteinExistence type="predicted"/>
<sequence length="66" mass="6878">MAVASAASFTEPNISADSIHTDSGATGTARKSAFARSELAQKETFAGSFAVPELCINSLQTERART</sequence>
<comment type="caution">
    <text evidence="2">The sequence shown here is derived from an EMBL/GenBank/DDBJ whole genome shotgun (WGS) entry which is preliminary data.</text>
</comment>
<feature type="region of interest" description="Disordered" evidence="1">
    <location>
        <begin position="1"/>
        <end position="27"/>
    </location>
</feature>
<dbReference type="AlphaFoldDB" id="A0AAV3PXZ3"/>
<evidence type="ECO:0000313" key="2">
    <source>
        <dbReference type="EMBL" id="GAA0155526.1"/>
    </source>
</evidence>
<evidence type="ECO:0000256" key="1">
    <source>
        <dbReference type="SAM" id="MobiDB-lite"/>
    </source>
</evidence>
<dbReference type="EMBL" id="BAABME010002643">
    <property type="protein sequence ID" value="GAA0155526.1"/>
    <property type="molecule type" value="Genomic_DNA"/>
</dbReference>
<accession>A0AAV3PXZ3</accession>
<keyword evidence="3" id="KW-1185">Reference proteome</keyword>
<protein>
    <submittedName>
        <fullName evidence="2">Uncharacterized protein</fullName>
    </submittedName>
</protein>
<reference evidence="2 3" key="1">
    <citation type="submission" date="2024-01" db="EMBL/GenBank/DDBJ databases">
        <title>The complete chloroplast genome sequence of Lithospermum erythrorhizon: insights into the phylogenetic relationship among Boraginaceae species and the maternal lineages of purple gromwells.</title>
        <authorList>
            <person name="Okada T."/>
            <person name="Watanabe K."/>
        </authorList>
    </citation>
    <scope>NUCLEOTIDE SEQUENCE [LARGE SCALE GENOMIC DNA]</scope>
</reference>
<gene>
    <name evidence="2" type="ORF">LIER_13235</name>
</gene>
<name>A0AAV3PXZ3_LITER</name>
<organism evidence="2 3">
    <name type="scientific">Lithospermum erythrorhizon</name>
    <name type="common">Purple gromwell</name>
    <name type="synonym">Lithospermum officinale var. erythrorhizon</name>
    <dbReference type="NCBI Taxonomy" id="34254"/>
    <lineage>
        <taxon>Eukaryota</taxon>
        <taxon>Viridiplantae</taxon>
        <taxon>Streptophyta</taxon>
        <taxon>Embryophyta</taxon>
        <taxon>Tracheophyta</taxon>
        <taxon>Spermatophyta</taxon>
        <taxon>Magnoliopsida</taxon>
        <taxon>eudicotyledons</taxon>
        <taxon>Gunneridae</taxon>
        <taxon>Pentapetalae</taxon>
        <taxon>asterids</taxon>
        <taxon>lamiids</taxon>
        <taxon>Boraginales</taxon>
        <taxon>Boraginaceae</taxon>
        <taxon>Boraginoideae</taxon>
        <taxon>Lithospermeae</taxon>
        <taxon>Lithospermum</taxon>
    </lineage>
</organism>
<dbReference type="Proteomes" id="UP001454036">
    <property type="component" value="Unassembled WGS sequence"/>
</dbReference>
<evidence type="ECO:0000313" key="3">
    <source>
        <dbReference type="Proteomes" id="UP001454036"/>
    </source>
</evidence>
<feature type="compositionally biased region" description="Polar residues" evidence="1">
    <location>
        <begin position="7"/>
        <end position="26"/>
    </location>
</feature>